<proteinExistence type="inferred from homology"/>
<dbReference type="PANTHER" id="PTHR43520:SF5">
    <property type="entry name" value="CATION-TRANSPORTING P-TYPE ATPASE-RELATED"/>
    <property type="match status" value="1"/>
</dbReference>
<dbReference type="RefSeq" id="WP_090186734.1">
    <property type="nucleotide sequence ID" value="NZ_FOTF01000005.1"/>
</dbReference>
<dbReference type="NCBIfam" id="TIGR01494">
    <property type="entry name" value="ATPase_P-type"/>
    <property type="match status" value="2"/>
</dbReference>
<feature type="transmembrane region" description="Helical" evidence="15">
    <location>
        <begin position="375"/>
        <end position="399"/>
    </location>
</feature>
<dbReference type="PROSITE" id="PS01047">
    <property type="entry name" value="HMA_1"/>
    <property type="match status" value="1"/>
</dbReference>
<dbReference type="NCBIfam" id="TIGR01525">
    <property type="entry name" value="ATPase-IB_hvy"/>
    <property type="match status" value="1"/>
</dbReference>
<feature type="domain" description="HMA" evidence="16">
    <location>
        <begin position="21"/>
        <end position="84"/>
    </location>
</feature>
<dbReference type="Gene3D" id="3.40.1110.10">
    <property type="entry name" value="Calcium-transporting ATPase, cytoplasmic domain N"/>
    <property type="match status" value="1"/>
</dbReference>
<feature type="transmembrane region" description="Helical" evidence="15">
    <location>
        <begin position="659"/>
        <end position="675"/>
    </location>
</feature>
<dbReference type="Proteomes" id="UP000199550">
    <property type="component" value="Unassembled WGS sequence"/>
</dbReference>
<evidence type="ECO:0000256" key="9">
    <source>
        <dbReference type="ARBA" id="ARBA00022840"/>
    </source>
</evidence>
<feature type="transmembrane region" description="Helical" evidence="15">
    <location>
        <begin position="350"/>
        <end position="369"/>
    </location>
</feature>
<evidence type="ECO:0000256" key="2">
    <source>
        <dbReference type="ARBA" id="ARBA00006024"/>
    </source>
</evidence>
<feature type="transmembrane region" description="Helical" evidence="15">
    <location>
        <begin position="195"/>
        <end position="213"/>
    </location>
</feature>
<evidence type="ECO:0000313" key="17">
    <source>
        <dbReference type="EMBL" id="SFK96344.1"/>
    </source>
</evidence>
<dbReference type="Gene3D" id="3.30.70.100">
    <property type="match status" value="1"/>
</dbReference>
<dbReference type="GO" id="GO:0005524">
    <property type="term" value="F:ATP binding"/>
    <property type="evidence" value="ECO:0007669"/>
    <property type="project" value="UniProtKB-UniRule"/>
</dbReference>
<dbReference type="PRINTS" id="PR00943">
    <property type="entry name" value="CUATPASE"/>
</dbReference>
<keyword evidence="14 15" id="KW-0472">Membrane</keyword>
<keyword evidence="5" id="KW-0597">Phosphoprotein</keyword>
<evidence type="ECO:0000256" key="12">
    <source>
        <dbReference type="ARBA" id="ARBA00022989"/>
    </source>
</evidence>
<keyword evidence="7 15" id="KW-0479">Metal-binding</keyword>
<keyword evidence="3" id="KW-0813">Transport</keyword>
<dbReference type="InterPro" id="IPR023298">
    <property type="entry name" value="ATPase_P-typ_TM_dom_sf"/>
</dbReference>
<dbReference type="SUPFAM" id="SSF55008">
    <property type="entry name" value="HMA, heavy metal-associated domain"/>
    <property type="match status" value="1"/>
</dbReference>
<dbReference type="InterPro" id="IPR006121">
    <property type="entry name" value="HMA_dom"/>
</dbReference>
<dbReference type="CDD" id="cd00371">
    <property type="entry name" value="HMA"/>
    <property type="match status" value="1"/>
</dbReference>
<dbReference type="InterPro" id="IPR027256">
    <property type="entry name" value="P-typ_ATPase_IB"/>
</dbReference>
<evidence type="ECO:0000256" key="10">
    <source>
        <dbReference type="ARBA" id="ARBA00022842"/>
    </source>
</evidence>
<dbReference type="Gene3D" id="3.40.50.1000">
    <property type="entry name" value="HAD superfamily/HAD-like"/>
    <property type="match status" value="1"/>
</dbReference>
<accession>A0A1I4DS10</accession>
<dbReference type="OrthoDB" id="9807843at2"/>
<name>A0A1I4DS10_9RHOB</name>
<keyword evidence="6 15" id="KW-0812">Transmembrane</keyword>
<dbReference type="SUPFAM" id="SSF81665">
    <property type="entry name" value="Calcium ATPase, transmembrane domain M"/>
    <property type="match status" value="1"/>
</dbReference>
<reference evidence="17 18" key="1">
    <citation type="submission" date="2016-10" db="EMBL/GenBank/DDBJ databases">
        <authorList>
            <person name="de Groot N.N."/>
        </authorList>
    </citation>
    <scope>NUCLEOTIDE SEQUENCE [LARGE SCALE GENOMIC DNA]</scope>
    <source>
        <strain evidence="17 18">DSM 16199</strain>
    </source>
</reference>
<keyword evidence="12 15" id="KW-1133">Transmembrane helix</keyword>
<keyword evidence="11" id="KW-1278">Translocase</keyword>
<dbReference type="Pfam" id="PF00702">
    <property type="entry name" value="Hydrolase"/>
    <property type="match status" value="1"/>
</dbReference>
<dbReference type="InterPro" id="IPR036412">
    <property type="entry name" value="HAD-like_sf"/>
</dbReference>
<keyword evidence="8 15" id="KW-0547">Nucleotide-binding</keyword>
<evidence type="ECO:0000313" key="18">
    <source>
        <dbReference type="Proteomes" id="UP000199550"/>
    </source>
</evidence>
<evidence type="ECO:0000256" key="13">
    <source>
        <dbReference type="ARBA" id="ARBA00023065"/>
    </source>
</evidence>
<dbReference type="SUPFAM" id="SSF56784">
    <property type="entry name" value="HAD-like"/>
    <property type="match status" value="1"/>
</dbReference>
<organism evidence="17 18">
    <name type="scientific">Loktanella salsilacus</name>
    <dbReference type="NCBI Taxonomy" id="195913"/>
    <lineage>
        <taxon>Bacteria</taxon>
        <taxon>Pseudomonadati</taxon>
        <taxon>Pseudomonadota</taxon>
        <taxon>Alphaproteobacteria</taxon>
        <taxon>Rhodobacterales</taxon>
        <taxon>Roseobacteraceae</taxon>
        <taxon>Loktanella</taxon>
    </lineage>
</organism>
<evidence type="ECO:0000256" key="4">
    <source>
        <dbReference type="ARBA" id="ARBA00022475"/>
    </source>
</evidence>
<evidence type="ECO:0000256" key="15">
    <source>
        <dbReference type="RuleBase" id="RU362081"/>
    </source>
</evidence>
<dbReference type="GO" id="GO:0055070">
    <property type="term" value="P:copper ion homeostasis"/>
    <property type="evidence" value="ECO:0007669"/>
    <property type="project" value="TreeGrafter"/>
</dbReference>
<protein>
    <submittedName>
        <fullName evidence="17">Cu2+-exporting ATPase</fullName>
    </submittedName>
</protein>
<dbReference type="Pfam" id="PF00122">
    <property type="entry name" value="E1-E2_ATPase"/>
    <property type="match status" value="1"/>
</dbReference>
<dbReference type="GO" id="GO:0005507">
    <property type="term" value="F:copper ion binding"/>
    <property type="evidence" value="ECO:0007669"/>
    <property type="project" value="TreeGrafter"/>
</dbReference>
<dbReference type="InterPro" id="IPR023299">
    <property type="entry name" value="ATPase_P-typ_cyto_dom_N"/>
</dbReference>
<evidence type="ECO:0000256" key="5">
    <source>
        <dbReference type="ARBA" id="ARBA00022553"/>
    </source>
</evidence>
<dbReference type="InterPro" id="IPR008250">
    <property type="entry name" value="ATPase_P-typ_transduc_dom_A_sf"/>
</dbReference>
<dbReference type="InterPro" id="IPR059000">
    <property type="entry name" value="ATPase_P-type_domA"/>
</dbReference>
<dbReference type="GO" id="GO:0043682">
    <property type="term" value="F:P-type divalent copper transporter activity"/>
    <property type="evidence" value="ECO:0007669"/>
    <property type="project" value="TreeGrafter"/>
</dbReference>
<dbReference type="PROSITE" id="PS50846">
    <property type="entry name" value="HMA_2"/>
    <property type="match status" value="1"/>
</dbReference>
<evidence type="ECO:0000256" key="7">
    <source>
        <dbReference type="ARBA" id="ARBA00022723"/>
    </source>
</evidence>
<dbReference type="InterPro" id="IPR023214">
    <property type="entry name" value="HAD_sf"/>
</dbReference>
<dbReference type="InterPro" id="IPR036163">
    <property type="entry name" value="HMA_dom_sf"/>
</dbReference>
<feature type="transmembrane region" description="Helical" evidence="15">
    <location>
        <begin position="102"/>
        <end position="123"/>
    </location>
</feature>
<keyword evidence="13" id="KW-0406">Ion transport</keyword>
<keyword evidence="18" id="KW-1185">Reference proteome</keyword>
<dbReference type="InterPro" id="IPR001757">
    <property type="entry name" value="P_typ_ATPase"/>
</dbReference>
<dbReference type="NCBIfam" id="TIGR01511">
    <property type="entry name" value="ATPase-IB1_Cu"/>
    <property type="match status" value="1"/>
</dbReference>
<evidence type="ECO:0000256" key="8">
    <source>
        <dbReference type="ARBA" id="ARBA00022741"/>
    </source>
</evidence>
<sequence>MMSGCPACAAAPLAQETAQGPALQFSVPGVTCAACIGKIERGLSHLNGVATVRVNLSMKRLSVAGQVDPEAIQTAVAAMGYEIYPLDVARLEATRDAQGRALLLRMAVAGFAMMNVMLLSVAIWSGADGATRDMFHMISAMIALPTVAYAAQPFFTSAMTALRAGRLNMDVPISLAILLASGMSLFESLSGGEHAYFDAALSLTFFLLIGRYLDHRTRTTARSAARELAALEVQTATRINGAHSETVPAADLRMGDIVLVPTGARVPVDGVLLSTAALMDRSILTGESAAISLDAGATLQAGEVNLTAPLRLRSLCDGTDTSLRRMAALVETAENARNSYTALADRAAQIYAPAVHGLALVAFAGWWFATGDLRFAINVATAVLIITCPCALGLAVPAVSTAAVSRLFSLGYLVRHATALERLAEVSHVMCDKTGTLTRPFVNLPDDLSATDRQIAKALAQSSNHPLSRAIVTALADTPAAELTEVREVPGNGVMGYYGDVIVRLGRGSWIGAATPGLCLSIGDAPPCPLEVPEVVRPGVESAIAALDLPCEIVTGDAALPAERLAACLSVPFISGASPQDKLDRLQELSDAGERVLMIGDGLNDTAVLAAAHASIAPSTALEASRNAADVVVLKDSFEDLPLVLHIARATRRLSQQNFAIAALYNAIAIPIALAGIATPLMAALAMSVSSLTVLLNAQRMRWVK</sequence>
<evidence type="ECO:0000256" key="14">
    <source>
        <dbReference type="ARBA" id="ARBA00023136"/>
    </source>
</evidence>
<dbReference type="PRINTS" id="PR00119">
    <property type="entry name" value="CATATPASE"/>
</dbReference>
<dbReference type="PROSITE" id="PS00154">
    <property type="entry name" value="ATPASE_E1_E2"/>
    <property type="match status" value="1"/>
</dbReference>
<evidence type="ECO:0000256" key="3">
    <source>
        <dbReference type="ARBA" id="ARBA00022448"/>
    </source>
</evidence>
<dbReference type="InterPro" id="IPR017969">
    <property type="entry name" value="Heavy-metal-associated_CS"/>
</dbReference>
<dbReference type="SUPFAM" id="SSF81653">
    <property type="entry name" value="Calcium ATPase, transduction domain A"/>
    <property type="match status" value="1"/>
</dbReference>
<evidence type="ECO:0000256" key="11">
    <source>
        <dbReference type="ARBA" id="ARBA00022967"/>
    </source>
</evidence>
<dbReference type="GO" id="GO:0005886">
    <property type="term" value="C:plasma membrane"/>
    <property type="evidence" value="ECO:0007669"/>
    <property type="project" value="UniProtKB-SubCell"/>
</dbReference>
<comment type="similarity">
    <text evidence="2 15">Belongs to the cation transport ATPase (P-type) (TC 3.A.3) family. Type IB subfamily.</text>
</comment>
<keyword evidence="10" id="KW-0460">Magnesium</keyword>
<dbReference type="GO" id="GO:0016887">
    <property type="term" value="F:ATP hydrolysis activity"/>
    <property type="evidence" value="ECO:0007669"/>
    <property type="project" value="InterPro"/>
</dbReference>
<dbReference type="Gene3D" id="2.70.150.10">
    <property type="entry name" value="Calcium-transporting ATPase, cytoplasmic transduction domain A"/>
    <property type="match status" value="1"/>
</dbReference>
<keyword evidence="4 15" id="KW-1003">Cell membrane</keyword>
<keyword evidence="9 15" id="KW-0067">ATP-binding</keyword>
<dbReference type="Pfam" id="PF00403">
    <property type="entry name" value="HMA"/>
    <property type="match status" value="1"/>
</dbReference>
<dbReference type="PROSITE" id="PS01229">
    <property type="entry name" value="COF_2"/>
    <property type="match status" value="1"/>
</dbReference>
<comment type="subcellular location">
    <subcellularLocation>
        <location evidence="1">Cell membrane</location>
        <topology evidence="1">Multi-pass membrane protein</topology>
    </subcellularLocation>
</comment>
<dbReference type="AlphaFoldDB" id="A0A1I4DS10"/>
<evidence type="ECO:0000256" key="6">
    <source>
        <dbReference type="ARBA" id="ARBA00022692"/>
    </source>
</evidence>
<gene>
    <name evidence="17" type="ORF">SAMN04488004_10534</name>
</gene>
<dbReference type="InterPro" id="IPR018303">
    <property type="entry name" value="ATPase_P-typ_P_site"/>
</dbReference>
<evidence type="ECO:0000259" key="16">
    <source>
        <dbReference type="PROSITE" id="PS50846"/>
    </source>
</evidence>
<feature type="transmembrane region" description="Helical" evidence="15">
    <location>
        <begin position="167"/>
        <end position="189"/>
    </location>
</feature>
<dbReference type="STRING" id="195913.SAMN04488004_10534"/>
<dbReference type="PANTHER" id="PTHR43520">
    <property type="entry name" value="ATP7, ISOFORM B"/>
    <property type="match status" value="1"/>
</dbReference>
<dbReference type="EMBL" id="FOTF01000005">
    <property type="protein sequence ID" value="SFK96344.1"/>
    <property type="molecule type" value="Genomic_DNA"/>
</dbReference>
<evidence type="ECO:0000256" key="1">
    <source>
        <dbReference type="ARBA" id="ARBA00004651"/>
    </source>
</evidence>
<feature type="transmembrane region" description="Helical" evidence="15">
    <location>
        <begin position="135"/>
        <end position="155"/>
    </location>
</feature>